<accession>X1EBJ2</accession>
<comment type="caution">
    <text evidence="1">The sequence shown here is derived from an EMBL/GenBank/DDBJ whole genome shotgun (WGS) entry which is preliminary data.</text>
</comment>
<dbReference type="EMBL" id="BART01036786">
    <property type="protein sequence ID" value="GAH14494.1"/>
    <property type="molecule type" value="Genomic_DNA"/>
</dbReference>
<proteinExistence type="predicted"/>
<feature type="non-terminal residue" evidence="1">
    <location>
        <position position="165"/>
    </location>
</feature>
<dbReference type="AlphaFoldDB" id="X1EBJ2"/>
<name>X1EBJ2_9ZZZZ</name>
<gene>
    <name evidence="1" type="ORF">S01H4_61871</name>
</gene>
<protein>
    <submittedName>
        <fullName evidence="1">Uncharacterized protein</fullName>
    </submittedName>
</protein>
<reference evidence="1" key="1">
    <citation type="journal article" date="2014" name="Front. Microbiol.">
        <title>High frequency of phylogenetically diverse reductive dehalogenase-homologous genes in deep subseafloor sedimentary metagenomes.</title>
        <authorList>
            <person name="Kawai M."/>
            <person name="Futagami T."/>
            <person name="Toyoda A."/>
            <person name="Takaki Y."/>
            <person name="Nishi S."/>
            <person name="Hori S."/>
            <person name="Arai W."/>
            <person name="Tsubouchi T."/>
            <person name="Morono Y."/>
            <person name="Uchiyama I."/>
            <person name="Ito T."/>
            <person name="Fujiyama A."/>
            <person name="Inagaki F."/>
            <person name="Takami H."/>
        </authorList>
    </citation>
    <scope>NUCLEOTIDE SEQUENCE</scope>
    <source>
        <strain evidence="1">Expedition CK06-06</strain>
    </source>
</reference>
<feature type="non-terminal residue" evidence="1">
    <location>
        <position position="1"/>
    </location>
</feature>
<sequence length="165" mass="17235">AIAAALGLGEEATVEDIVAAIKTLVETATAAAAAAPEGEMGKEFAKANTRIGVLEAEKSVREWEDKTRAFTAIPGTAHEQAVALAGIESKAGKEAAETQYAALEAANKLAAEAMKIAGTSRTVGPTDFDNEVEKHMTANPTATKVDAIKAVSKAHPDLYFARRER</sequence>
<evidence type="ECO:0000313" key="1">
    <source>
        <dbReference type="EMBL" id="GAH14494.1"/>
    </source>
</evidence>
<organism evidence="1">
    <name type="scientific">marine sediment metagenome</name>
    <dbReference type="NCBI Taxonomy" id="412755"/>
    <lineage>
        <taxon>unclassified sequences</taxon>
        <taxon>metagenomes</taxon>
        <taxon>ecological metagenomes</taxon>
    </lineage>
</organism>